<evidence type="ECO:0000256" key="5">
    <source>
        <dbReference type="SAM" id="Phobius"/>
    </source>
</evidence>
<dbReference type="InterPro" id="IPR005828">
    <property type="entry name" value="MFS_sugar_transport-like"/>
</dbReference>
<dbReference type="SUPFAM" id="SSF103473">
    <property type="entry name" value="MFS general substrate transporter"/>
    <property type="match status" value="1"/>
</dbReference>
<name>A0A212FFS4_DANPL</name>
<feature type="domain" description="Major facilitator superfamily (MFS) profile" evidence="6">
    <location>
        <begin position="18"/>
        <end position="453"/>
    </location>
</feature>
<evidence type="ECO:0000256" key="1">
    <source>
        <dbReference type="ARBA" id="ARBA00004141"/>
    </source>
</evidence>
<feature type="transmembrane region" description="Helical" evidence="5">
    <location>
        <begin position="199"/>
        <end position="217"/>
    </location>
</feature>
<dbReference type="Proteomes" id="UP000007151">
    <property type="component" value="Unassembled WGS sequence"/>
</dbReference>
<dbReference type="GO" id="GO:0022857">
    <property type="term" value="F:transmembrane transporter activity"/>
    <property type="evidence" value="ECO:0007669"/>
    <property type="project" value="InterPro"/>
</dbReference>
<dbReference type="Gene3D" id="1.20.1250.20">
    <property type="entry name" value="MFS general substrate transporter like domains"/>
    <property type="match status" value="1"/>
</dbReference>
<accession>A0A212FFS4</accession>
<feature type="transmembrane region" description="Helical" evidence="5">
    <location>
        <begin position="171"/>
        <end position="193"/>
    </location>
</feature>
<feature type="transmembrane region" description="Helical" evidence="5">
    <location>
        <begin position="285"/>
        <end position="307"/>
    </location>
</feature>
<dbReference type="Pfam" id="PF16076">
    <property type="entry name" value="Acyltransf_C"/>
    <property type="match status" value="1"/>
</dbReference>
<dbReference type="InterPro" id="IPR002123">
    <property type="entry name" value="Plipid/glycerol_acylTrfase"/>
</dbReference>
<dbReference type="EMBL" id="AGBW02008774">
    <property type="protein sequence ID" value="OWR52573.1"/>
    <property type="molecule type" value="Genomic_DNA"/>
</dbReference>
<dbReference type="Pfam" id="PF01553">
    <property type="entry name" value="Acyltransferase"/>
    <property type="match status" value="2"/>
</dbReference>
<dbReference type="PANTHER" id="PTHR24064">
    <property type="entry name" value="SOLUTE CARRIER FAMILY 22 MEMBER"/>
    <property type="match status" value="1"/>
</dbReference>
<feature type="transmembrane region" description="Helical" evidence="5">
    <location>
        <begin position="113"/>
        <end position="132"/>
    </location>
</feature>
<gene>
    <name evidence="7" type="ORF">KGM_203207</name>
</gene>
<dbReference type="PROSITE" id="PS00217">
    <property type="entry name" value="SUGAR_TRANSPORT_2"/>
    <property type="match status" value="1"/>
</dbReference>
<evidence type="ECO:0000256" key="3">
    <source>
        <dbReference type="ARBA" id="ARBA00022989"/>
    </source>
</evidence>
<dbReference type="Pfam" id="PF00083">
    <property type="entry name" value="Sugar_tr"/>
    <property type="match status" value="1"/>
</dbReference>
<feature type="transmembrane region" description="Helical" evidence="5">
    <location>
        <begin position="803"/>
        <end position="823"/>
    </location>
</feature>
<keyword evidence="4 5" id="KW-0472">Membrane</keyword>
<keyword evidence="2 5" id="KW-0812">Transmembrane</keyword>
<evidence type="ECO:0000313" key="7">
    <source>
        <dbReference type="EMBL" id="OWR52573.1"/>
    </source>
</evidence>
<dbReference type="CDD" id="cd07990">
    <property type="entry name" value="LPLAT_LCLAT1-like"/>
    <property type="match status" value="1"/>
</dbReference>
<dbReference type="STRING" id="278856.A0A212FFS4"/>
<dbReference type="PROSITE" id="PS50850">
    <property type="entry name" value="MFS"/>
    <property type="match status" value="1"/>
</dbReference>
<dbReference type="KEGG" id="dpl:KGM_203207"/>
<protein>
    <submittedName>
        <fullName evidence="7">Organic cation transporter</fullName>
    </submittedName>
</protein>
<evidence type="ECO:0000259" key="6">
    <source>
        <dbReference type="PROSITE" id="PS50850"/>
    </source>
</evidence>
<dbReference type="eggNOG" id="KOG1505">
    <property type="taxonomic scope" value="Eukaryota"/>
</dbReference>
<reference evidence="7 8" key="1">
    <citation type="journal article" date="2011" name="Cell">
        <title>The monarch butterfly genome yields insights into long-distance migration.</title>
        <authorList>
            <person name="Zhan S."/>
            <person name="Merlin C."/>
            <person name="Boore J.L."/>
            <person name="Reppert S.M."/>
        </authorList>
    </citation>
    <scope>NUCLEOTIDE SEQUENCE [LARGE SCALE GENOMIC DNA]</scope>
    <source>
        <strain evidence="7">F-2</strain>
    </source>
</reference>
<keyword evidence="3 5" id="KW-1133">Transmembrane helix</keyword>
<dbReference type="SMART" id="SM00563">
    <property type="entry name" value="PlsC"/>
    <property type="match status" value="1"/>
</dbReference>
<evidence type="ECO:0000256" key="2">
    <source>
        <dbReference type="ARBA" id="ARBA00022692"/>
    </source>
</evidence>
<dbReference type="InterPro" id="IPR020846">
    <property type="entry name" value="MFS_dom"/>
</dbReference>
<dbReference type="InterPro" id="IPR036259">
    <property type="entry name" value="MFS_trans_sf"/>
</dbReference>
<dbReference type="InterPro" id="IPR032098">
    <property type="entry name" value="Acyltransf_C"/>
</dbReference>
<dbReference type="GO" id="GO:0016020">
    <property type="term" value="C:membrane"/>
    <property type="evidence" value="ECO:0007669"/>
    <property type="project" value="UniProtKB-SubCell"/>
</dbReference>
<dbReference type="eggNOG" id="KOG0255">
    <property type="taxonomic scope" value="Eukaryota"/>
</dbReference>
<dbReference type="InterPro" id="IPR005829">
    <property type="entry name" value="Sugar_transporter_CS"/>
</dbReference>
<comment type="caution">
    <text evidence="7">The sequence shown here is derived from an EMBL/GenBank/DDBJ whole genome shotgun (WGS) entry which is preliminary data.</text>
</comment>
<dbReference type="CDD" id="cd17317">
    <property type="entry name" value="MFS_SLC22"/>
    <property type="match status" value="1"/>
</dbReference>
<sequence>MDPIDSLLGNFGRYQLWICFIIFLSKFGVGLHQMAIIFLAPPVRYTCTPSCSISCDNPVYDKSEFDRTIITEWNLICKKAWLKDLTQTFFQFGVLVGSFVFGVASDRYGRRKTLLISVILEIFTGIVVAFLPDYWSFTLIRMILGISVGGIMVVAFVLVMEFVGTKNRDVICSLFHLPFTLGHMALALFGYYLRDYVHFQMGLSLTSLILLIYICILPESPQWLIATNQPFKAIELMEKVAKINGRPIDVVRRRIEAYQLDSIKFTHKKGNVVDLFRTPNLRKNIIVMSFTWFVSSYCYYGIAHYISHLTGNIFINVVASSSVCVMGCLLVIPLVKNFGRKILVIIFHTFCGICLIIVAFIPEGIASVIMGCIGVLLCFMAFIVSYIYCSEMFPTIVRNAAIGIASVFARVGAMLAPFVAGLRPHGKWCAPILFGVFPIISASLCLLLPETKGVGFLTTLEDGENLGFYILYCPVMYFVFINHKLYRKVADFLFALWELYPVALFQWCCKTELHHYGDYVNPDETTIIIMNHRTRVDWNYIWIALYHATQRKKYSTYVKESNSMDFFSKCKHIFDTISGGTAKIKFVLKDEIKSVPGLGWIMQLNYFLYVKRNWQEDQLSLSQYVDYYKKLNYRQRVILFPEGTDLSEENRRRSLKFALSKNLPNYEYVLHPRTTGWAVLCSRLRDAGLTSIYDVTVAYDSPPQTEMDLLKGNLPKHVHFYFKRYAIEDLPLQEDDLRHWLQDRWKEKNSCLEKFHVDGSYIDFKAKATPKKHEPRSLFVAKLAFIIWTFFDVLFIYSLYYSILFRFWVIYHTLLFILVTKYFEGFHNIQYKIFNKVP</sequence>
<dbReference type="AlphaFoldDB" id="A0A212FFS4"/>
<feature type="transmembrane region" description="Helical" evidence="5">
    <location>
        <begin position="779"/>
        <end position="797"/>
    </location>
</feature>
<comment type="subcellular location">
    <subcellularLocation>
        <location evidence="1">Membrane</location>
        <topology evidence="1">Multi-pass membrane protein</topology>
    </subcellularLocation>
</comment>
<organism evidence="7 8">
    <name type="scientific">Danaus plexippus plexippus</name>
    <dbReference type="NCBI Taxonomy" id="278856"/>
    <lineage>
        <taxon>Eukaryota</taxon>
        <taxon>Metazoa</taxon>
        <taxon>Ecdysozoa</taxon>
        <taxon>Arthropoda</taxon>
        <taxon>Hexapoda</taxon>
        <taxon>Insecta</taxon>
        <taxon>Pterygota</taxon>
        <taxon>Neoptera</taxon>
        <taxon>Endopterygota</taxon>
        <taxon>Lepidoptera</taxon>
        <taxon>Glossata</taxon>
        <taxon>Ditrysia</taxon>
        <taxon>Papilionoidea</taxon>
        <taxon>Nymphalidae</taxon>
        <taxon>Danainae</taxon>
        <taxon>Danaini</taxon>
        <taxon>Danaina</taxon>
        <taxon>Danaus</taxon>
        <taxon>Danaus</taxon>
    </lineage>
</organism>
<keyword evidence="8" id="KW-1185">Reference proteome</keyword>
<feature type="transmembrane region" description="Helical" evidence="5">
    <location>
        <begin position="342"/>
        <end position="362"/>
    </location>
</feature>
<dbReference type="InParanoid" id="A0A212FFS4"/>
<feature type="transmembrane region" description="Helical" evidence="5">
    <location>
        <begin position="138"/>
        <end position="159"/>
    </location>
</feature>
<dbReference type="GO" id="GO:0016746">
    <property type="term" value="F:acyltransferase activity"/>
    <property type="evidence" value="ECO:0007669"/>
    <property type="project" value="InterPro"/>
</dbReference>
<proteinExistence type="predicted"/>
<feature type="transmembrane region" description="Helical" evidence="5">
    <location>
        <begin position="88"/>
        <end position="106"/>
    </location>
</feature>
<feature type="transmembrane region" description="Helical" evidence="5">
    <location>
        <begin position="313"/>
        <end position="335"/>
    </location>
</feature>
<feature type="transmembrane region" description="Helical" evidence="5">
    <location>
        <begin position="400"/>
        <end position="422"/>
    </location>
</feature>
<feature type="transmembrane region" description="Helical" evidence="5">
    <location>
        <begin position="16"/>
        <end position="40"/>
    </location>
</feature>
<feature type="transmembrane region" description="Helical" evidence="5">
    <location>
        <begin position="368"/>
        <end position="388"/>
    </location>
</feature>
<evidence type="ECO:0000256" key="4">
    <source>
        <dbReference type="ARBA" id="ARBA00023136"/>
    </source>
</evidence>
<evidence type="ECO:0000313" key="8">
    <source>
        <dbReference type="Proteomes" id="UP000007151"/>
    </source>
</evidence>